<feature type="transmembrane region" description="Helical" evidence="2">
    <location>
        <begin position="37"/>
        <end position="56"/>
    </location>
</feature>
<keyword evidence="2" id="KW-1133">Transmembrane helix</keyword>
<organism evidence="3 4">
    <name type="scientific">Azospirillum humicireducens</name>
    <dbReference type="NCBI Taxonomy" id="1226968"/>
    <lineage>
        <taxon>Bacteria</taxon>
        <taxon>Pseudomonadati</taxon>
        <taxon>Pseudomonadota</taxon>
        <taxon>Alphaproteobacteria</taxon>
        <taxon>Rhodospirillales</taxon>
        <taxon>Azospirillaceae</taxon>
        <taxon>Azospirillum</taxon>
    </lineage>
</organism>
<reference evidence="3 4" key="1">
    <citation type="submission" date="2018-04" db="EMBL/GenBank/DDBJ databases">
        <title>Complete genome sequence of the nitrogen-fixing bacterium Azospirillum humicireducens type strain SgZ-5.</title>
        <authorList>
            <person name="Yu Z."/>
        </authorList>
    </citation>
    <scope>NUCLEOTIDE SEQUENCE [LARGE SCALE GENOMIC DNA]</scope>
    <source>
        <strain evidence="3 4">SgZ-5</strain>
        <plasmid evidence="3 4">pYZ5</plasmid>
    </source>
</reference>
<evidence type="ECO:0000313" key="3">
    <source>
        <dbReference type="EMBL" id="AWB08335.1"/>
    </source>
</evidence>
<dbReference type="KEGG" id="ahu:A6A40_25190"/>
<feature type="region of interest" description="Disordered" evidence="1">
    <location>
        <begin position="1"/>
        <end position="26"/>
    </location>
</feature>
<feature type="compositionally biased region" description="Polar residues" evidence="1">
    <location>
        <begin position="1"/>
        <end position="21"/>
    </location>
</feature>
<dbReference type="OrthoDB" id="7305432at2"/>
<dbReference type="Pfam" id="PF11162">
    <property type="entry name" value="DUF2946"/>
    <property type="match status" value="1"/>
</dbReference>
<sequence>MHVPCNDSTVSSKNTAHQELTGSVPRPRPLIDRIRRVGLLAGALAFVLQMMVWSMAMPAMAMGGAPAGAEAVTICSVDGFKTVFIGSDGQPVAPEDGSGGAAKDHCPLCPTVTGAGLPPQVQTAVPAESMAMADARTLPGEVIAAGWFLSSLQARAPPAAG</sequence>
<evidence type="ECO:0000256" key="1">
    <source>
        <dbReference type="SAM" id="MobiDB-lite"/>
    </source>
</evidence>
<keyword evidence="3" id="KW-0614">Plasmid</keyword>
<name>A0A2R4VV78_9PROT</name>
<evidence type="ECO:0000256" key="2">
    <source>
        <dbReference type="SAM" id="Phobius"/>
    </source>
</evidence>
<dbReference type="InterPro" id="IPR021333">
    <property type="entry name" value="DUF2946"/>
</dbReference>
<keyword evidence="2" id="KW-0472">Membrane</keyword>
<accession>A0A2R4VV78</accession>
<protein>
    <submittedName>
        <fullName evidence="3">DUF2946 domain-containing protein</fullName>
    </submittedName>
</protein>
<dbReference type="Proteomes" id="UP000077405">
    <property type="component" value="Plasmid pYZ5"/>
</dbReference>
<proteinExistence type="predicted"/>
<geneLocation type="plasmid" evidence="3 4">
    <name>pYZ5</name>
</geneLocation>
<keyword evidence="4" id="KW-1185">Reference proteome</keyword>
<gene>
    <name evidence="3" type="ORF">A6A40_25190</name>
</gene>
<evidence type="ECO:0000313" key="4">
    <source>
        <dbReference type="Proteomes" id="UP000077405"/>
    </source>
</evidence>
<dbReference type="AlphaFoldDB" id="A0A2R4VV78"/>
<keyword evidence="2" id="KW-0812">Transmembrane</keyword>
<dbReference type="EMBL" id="CP028906">
    <property type="protein sequence ID" value="AWB08335.1"/>
    <property type="molecule type" value="Genomic_DNA"/>
</dbReference>